<dbReference type="WBParaSite" id="PgR017X_g050_t01">
    <property type="protein sequence ID" value="PgR017X_g050_t01"/>
    <property type="gene ID" value="PgR017X_g050"/>
</dbReference>
<sequence length="158" mass="16962">MRVVEDRGGASEEVNCQQQGKGNAVFAFGRDQAGDTPLLESSLSSEERKSGGRDGKEVRGKLRGPSKSGKLCNDRGGRNVLGVAKLLRASNYAHDVSLAMHENQRCFGTLRLVDLAKACGATYRAKACGVLKATYSTVSAGGAMWSYDKQQKQHPQLT</sequence>
<accession>A0A915AUU6</accession>
<feature type="region of interest" description="Disordered" evidence="1">
    <location>
        <begin position="35"/>
        <end position="73"/>
    </location>
</feature>
<name>A0A915AUU6_PARUN</name>
<protein>
    <submittedName>
        <fullName evidence="3">Uncharacterized protein</fullName>
    </submittedName>
</protein>
<evidence type="ECO:0000313" key="2">
    <source>
        <dbReference type="Proteomes" id="UP000887569"/>
    </source>
</evidence>
<keyword evidence="2" id="KW-1185">Reference proteome</keyword>
<evidence type="ECO:0000256" key="1">
    <source>
        <dbReference type="SAM" id="MobiDB-lite"/>
    </source>
</evidence>
<dbReference type="AlphaFoldDB" id="A0A915AUU6"/>
<evidence type="ECO:0000313" key="3">
    <source>
        <dbReference type="WBParaSite" id="PgR017X_g050_t01"/>
    </source>
</evidence>
<dbReference type="Proteomes" id="UP000887569">
    <property type="component" value="Unplaced"/>
</dbReference>
<organism evidence="2 3">
    <name type="scientific">Parascaris univalens</name>
    <name type="common">Nematode worm</name>
    <dbReference type="NCBI Taxonomy" id="6257"/>
    <lineage>
        <taxon>Eukaryota</taxon>
        <taxon>Metazoa</taxon>
        <taxon>Ecdysozoa</taxon>
        <taxon>Nematoda</taxon>
        <taxon>Chromadorea</taxon>
        <taxon>Rhabditida</taxon>
        <taxon>Spirurina</taxon>
        <taxon>Ascaridomorpha</taxon>
        <taxon>Ascaridoidea</taxon>
        <taxon>Ascarididae</taxon>
        <taxon>Parascaris</taxon>
    </lineage>
</organism>
<feature type="compositionally biased region" description="Basic and acidic residues" evidence="1">
    <location>
        <begin position="45"/>
        <end position="60"/>
    </location>
</feature>
<proteinExistence type="predicted"/>
<reference evidence="3" key="1">
    <citation type="submission" date="2022-11" db="UniProtKB">
        <authorList>
            <consortium name="WormBaseParasite"/>
        </authorList>
    </citation>
    <scope>IDENTIFICATION</scope>
</reference>